<gene>
    <name evidence="2" type="ORF">EJ06DRAFT_49866</name>
</gene>
<sequence length="271" mass="28338">MVEKAVPPDVVPVAEVCGVQTVPIFEEERVALDRPVVLDVIIKTDSIPNDVETQMPAVAAEDAEAVSAEDAEADSAEDAETDSAEDAEADSPSTAQKNPGNIADAVNASSPVESPVLTVETSPAMPQIPPAGIDTSEVKVFEETQSEASEESETKVLAAAWTPTTADPLEGVCMVRTSDGAVLFYIPAAPEPDLSLDTSDAAPAVPSVLQDASSLSLPEPVDPPSPQSLEAASLKNLNQKDAGGRSRMSRLTSAVKKLIPRKRLGNLFKRS</sequence>
<dbReference type="Proteomes" id="UP000799640">
    <property type="component" value="Unassembled WGS sequence"/>
</dbReference>
<reference evidence="2" key="1">
    <citation type="journal article" date="2020" name="Stud. Mycol.">
        <title>101 Dothideomycetes genomes: a test case for predicting lifestyles and emergence of pathogens.</title>
        <authorList>
            <person name="Haridas S."/>
            <person name="Albert R."/>
            <person name="Binder M."/>
            <person name="Bloem J."/>
            <person name="Labutti K."/>
            <person name="Salamov A."/>
            <person name="Andreopoulos B."/>
            <person name="Baker S."/>
            <person name="Barry K."/>
            <person name="Bills G."/>
            <person name="Bluhm B."/>
            <person name="Cannon C."/>
            <person name="Castanera R."/>
            <person name="Culley D."/>
            <person name="Daum C."/>
            <person name="Ezra D."/>
            <person name="Gonzalez J."/>
            <person name="Henrissat B."/>
            <person name="Kuo A."/>
            <person name="Liang C."/>
            <person name="Lipzen A."/>
            <person name="Lutzoni F."/>
            <person name="Magnuson J."/>
            <person name="Mondo S."/>
            <person name="Nolan M."/>
            <person name="Ohm R."/>
            <person name="Pangilinan J."/>
            <person name="Park H.-J."/>
            <person name="Ramirez L."/>
            <person name="Alfaro M."/>
            <person name="Sun H."/>
            <person name="Tritt A."/>
            <person name="Yoshinaga Y."/>
            <person name="Zwiers L.-H."/>
            <person name="Turgeon B."/>
            <person name="Goodwin S."/>
            <person name="Spatafora J."/>
            <person name="Crous P."/>
            <person name="Grigoriev I."/>
        </authorList>
    </citation>
    <scope>NUCLEOTIDE SEQUENCE</scope>
    <source>
        <strain evidence="2">CBS 262.69</strain>
    </source>
</reference>
<feature type="region of interest" description="Disordered" evidence="1">
    <location>
        <begin position="60"/>
        <end position="132"/>
    </location>
</feature>
<evidence type="ECO:0000256" key="1">
    <source>
        <dbReference type="SAM" id="MobiDB-lite"/>
    </source>
</evidence>
<evidence type="ECO:0000313" key="2">
    <source>
        <dbReference type="EMBL" id="KAF2399398.1"/>
    </source>
</evidence>
<protein>
    <submittedName>
        <fullName evidence="2">Uncharacterized protein</fullName>
    </submittedName>
</protein>
<accession>A0A6G1HTL3</accession>
<keyword evidence="3" id="KW-1185">Reference proteome</keyword>
<proteinExistence type="predicted"/>
<name>A0A6G1HTL3_9PEZI</name>
<dbReference type="EMBL" id="ML996697">
    <property type="protein sequence ID" value="KAF2399398.1"/>
    <property type="molecule type" value="Genomic_DNA"/>
</dbReference>
<evidence type="ECO:0000313" key="3">
    <source>
        <dbReference type="Proteomes" id="UP000799640"/>
    </source>
</evidence>
<feature type="compositionally biased region" description="Acidic residues" evidence="1">
    <location>
        <begin position="61"/>
        <end position="89"/>
    </location>
</feature>
<feature type="region of interest" description="Disordered" evidence="1">
    <location>
        <begin position="193"/>
        <end position="229"/>
    </location>
</feature>
<organism evidence="2 3">
    <name type="scientific">Trichodelitschia bisporula</name>
    <dbReference type="NCBI Taxonomy" id="703511"/>
    <lineage>
        <taxon>Eukaryota</taxon>
        <taxon>Fungi</taxon>
        <taxon>Dikarya</taxon>
        <taxon>Ascomycota</taxon>
        <taxon>Pezizomycotina</taxon>
        <taxon>Dothideomycetes</taxon>
        <taxon>Dothideomycetes incertae sedis</taxon>
        <taxon>Phaeotrichales</taxon>
        <taxon>Phaeotrichaceae</taxon>
        <taxon>Trichodelitschia</taxon>
    </lineage>
</organism>
<dbReference type="AlphaFoldDB" id="A0A6G1HTL3"/>